<sequence length="108" mass="12196">MNKSIIFNIIVLSILIIGIVTIVIATLRPMLLINLDRVKLNGKNYIIKDKQGFIKYNQKMYWCFGIMCSVISILSLLKIIDNTIFCIGVSFIVIIVGLVNSISIKKYA</sequence>
<evidence type="ECO:0000313" key="3">
    <source>
        <dbReference type="Proteomes" id="UP000623681"/>
    </source>
</evidence>
<gene>
    <name evidence="2" type="ORF">JK634_16935</name>
</gene>
<dbReference type="RefSeq" id="WP_202768916.1">
    <property type="nucleotide sequence ID" value="NZ_JAESWA010000024.1"/>
</dbReference>
<feature type="transmembrane region" description="Helical" evidence="1">
    <location>
        <begin position="83"/>
        <end position="102"/>
    </location>
</feature>
<organism evidence="2 3">
    <name type="scientific">Clostridium paridis</name>
    <dbReference type="NCBI Taxonomy" id="2803863"/>
    <lineage>
        <taxon>Bacteria</taxon>
        <taxon>Bacillati</taxon>
        <taxon>Bacillota</taxon>
        <taxon>Clostridia</taxon>
        <taxon>Eubacteriales</taxon>
        <taxon>Clostridiaceae</taxon>
        <taxon>Clostridium</taxon>
    </lineage>
</organism>
<keyword evidence="1" id="KW-0472">Membrane</keyword>
<keyword evidence="1" id="KW-1133">Transmembrane helix</keyword>
<evidence type="ECO:0008006" key="4">
    <source>
        <dbReference type="Google" id="ProtNLM"/>
    </source>
</evidence>
<dbReference type="EMBL" id="JAESWA010000024">
    <property type="protein sequence ID" value="MBL4933479.1"/>
    <property type="molecule type" value="Genomic_DNA"/>
</dbReference>
<name>A0A937K5V7_9CLOT</name>
<evidence type="ECO:0000256" key="1">
    <source>
        <dbReference type="SAM" id="Phobius"/>
    </source>
</evidence>
<feature type="transmembrane region" description="Helical" evidence="1">
    <location>
        <begin position="6"/>
        <end position="27"/>
    </location>
</feature>
<reference evidence="2" key="1">
    <citation type="submission" date="2021-01" db="EMBL/GenBank/DDBJ databases">
        <title>Genome public.</title>
        <authorList>
            <person name="Liu C."/>
            <person name="Sun Q."/>
        </authorList>
    </citation>
    <scope>NUCLEOTIDE SEQUENCE</scope>
    <source>
        <strain evidence="2">YIM B02565</strain>
    </source>
</reference>
<accession>A0A937K5V7</accession>
<keyword evidence="1" id="KW-0812">Transmembrane</keyword>
<feature type="transmembrane region" description="Helical" evidence="1">
    <location>
        <begin position="60"/>
        <end position="77"/>
    </location>
</feature>
<proteinExistence type="predicted"/>
<evidence type="ECO:0000313" key="2">
    <source>
        <dbReference type="EMBL" id="MBL4933479.1"/>
    </source>
</evidence>
<dbReference type="Proteomes" id="UP000623681">
    <property type="component" value="Unassembled WGS sequence"/>
</dbReference>
<keyword evidence="3" id="KW-1185">Reference proteome</keyword>
<dbReference type="AlphaFoldDB" id="A0A937K5V7"/>
<protein>
    <recommendedName>
        <fullName evidence="4">DUF3784 domain-containing protein</fullName>
    </recommendedName>
</protein>
<comment type="caution">
    <text evidence="2">The sequence shown here is derived from an EMBL/GenBank/DDBJ whole genome shotgun (WGS) entry which is preliminary data.</text>
</comment>